<evidence type="ECO:0000313" key="2">
    <source>
        <dbReference type="EMBL" id="BAN64737.1"/>
    </source>
</evidence>
<feature type="region of interest" description="Disordered" evidence="1">
    <location>
        <begin position="1"/>
        <end position="22"/>
    </location>
</feature>
<dbReference type="AlphaFoldDB" id="S6BL76"/>
<sequence length="83" mass="9098">MSSSLKSSSSSSSISSSEEDPFFCKGYSNQFIKRTSTILLSTQLVLKSFLVFTFLTNMTSNGILFDISVCSSANPLRLILRIS</sequence>
<accession>S6BL76</accession>
<feature type="compositionally biased region" description="Low complexity" evidence="1">
    <location>
        <begin position="1"/>
        <end position="16"/>
    </location>
</feature>
<protein>
    <submittedName>
        <fullName evidence="2">Uncharacterized protein</fullName>
    </submittedName>
</protein>
<proteinExistence type="evidence at transcript level"/>
<organism evidence="2">
    <name type="scientific">Babesia bovis</name>
    <dbReference type="NCBI Taxonomy" id="5865"/>
    <lineage>
        <taxon>Eukaryota</taxon>
        <taxon>Sar</taxon>
        <taxon>Alveolata</taxon>
        <taxon>Apicomplexa</taxon>
        <taxon>Aconoidasida</taxon>
        <taxon>Piroplasmida</taxon>
        <taxon>Babesiidae</taxon>
        <taxon>Babesia</taxon>
    </lineage>
</organism>
<dbReference type="EMBL" id="AK440943">
    <property type="protein sequence ID" value="BAN64737.1"/>
    <property type="molecule type" value="mRNA"/>
</dbReference>
<reference evidence="2" key="1">
    <citation type="journal article" date="2014" name="BMC Genomics">
        <title>The Babesia bovis gene and promoter model: an update from full-length EST analysis.</title>
        <authorList>
            <person name="Yamagishi J."/>
            <person name="Wakaguri H."/>
            <person name="Yokoyama N."/>
            <person name="Yamashita R."/>
            <person name="Suzuki Y."/>
            <person name="Xuan X."/>
            <person name="Igarashi I."/>
        </authorList>
    </citation>
    <scope>NUCLEOTIDE SEQUENCE</scope>
    <source>
        <strain evidence="2">Texas</strain>
    </source>
</reference>
<evidence type="ECO:0000256" key="1">
    <source>
        <dbReference type="SAM" id="MobiDB-lite"/>
    </source>
</evidence>
<name>S6BL76_BABBO</name>